<evidence type="ECO:0000256" key="4">
    <source>
        <dbReference type="ARBA" id="ARBA00022801"/>
    </source>
</evidence>
<comment type="similarity">
    <text evidence="1">Belongs to the peptidase C48 family.</text>
</comment>
<dbReference type="InterPro" id="IPR013892">
    <property type="entry name" value="Cyt_c_biogenesis_Cmc1-like"/>
</dbReference>
<evidence type="ECO:0000256" key="6">
    <source>
        <dbReference type="ARBA" id="ARBA00023157"/>
    </source>
</evidence>
<evidence type="ECO:0000313" key="10">
    <source>
        <dbReference type="WBParaSite" id="jg21672"/>
    </source>
</evidence>
<dbReference type="WBParaSite" id="jg21672">
    <property type="protein sequence ID" value="jg21672"/>
    <property type="gene ID" value="jg21672"/>
</dbReference>
<keyword evidence="5" id="KW-0788">Thiol protease</keyword>
<reference evidence="10" key="1">
    <citation type="submission" date="2022-11" db="UniProtKB">
        <authorList>
            <consortium name="WormBaseParasite"/>
        </authorList>
    </citation>
    <scope>IDENTIFICATION</scope>
</reference>
<feature type="compositionally biased region" description="Polar residues" evidence="7">
    <location>
        <begin position="169"/>
        <end position="192"/>
    </location>
</feature>
<evidence type="ECO:0000256" key="7">
    <source>
        <dbReference type="SAM" id="MobiDB-lite"/>
    </source>
</evidence>
<feature type="domain" description="Ubiquitin-like protease family profile" evidence="8">
    <location>
        <begin position="239"/>
        <end position="385"/>
    </location>
</feature>
<keyword evidence="3" id="KW-0645">Protease</keyword>
<dbReference type="Proteomes" id="UP000887574">
    <property type="component" value="Unplaced"/>
</dbReference>
<keyword evidence="9" id="KW-1185">Reference proteome</keyword>
<evidence type="ECO:0000256" key="1">
    <source>
        <dbReference type="ARBA" id="ARBA00005234"/>
    </source>
</evidence>
<feature type="region of interest" description="Disordered" evidence="7">
    <location>
        <begin position="364"/>
        <end position="385"/>
    </location>
</feature>
<evidence type="ECO:0000259" key="8">
    <source>
        <dbReference type="PROSITE" id="PS50600"/>
    </source>
</evidence>
<name>A0A915DPX4_9BILA</name>
<comment type="similarity">
    <text evidence="2">Belongs to the CMC family.</text>
</comment>
<protein>
    <submittedName>
        <fullName evidence="10">Ubiquitin-like protease family profile domain-containing protein</fullName>
    </submittedName>
</protein>
<keyword evidence="4" id="KW-0378">Hydrolase</keyword>
<evidence type="ECO:0000313" key="9">
    <source>
        <dbReference type="Proteomes" id="UP000887574"/>
    </source>
</evidence>
<dbReference type="GO" id="GO:0005634">
    <property type="term" value="C:nucleus"/>
    <property type="evidence" value="ECO:0007669"/>
    <property type="project" value="TreeGrafter"/>
</dbReference>
<dbReference type="Gene3D" id="3.40.395.10">
    <property type="entry name" value="Adenoviral Proteinase, Chain A"/>
    <property type="match status" value="1"/>
</dbReference>
<evidence type="ECO:0000256" key="5">
    <source>
        <dbReference type="ARBA" id="ARBA00022807"/>
    </source>
</evidence>
<keyword evidence="6" id="KW-1015">Disulfide bond</keyword>
<feature type="region of interest" description="Disordered" evidence="7">
    <location>
        <begin position="169"/>
        <end position="228"/>
    </location>
</feature>
<dbReference type="AlphaFoldDB" id="A0A915DPX4"/>
<dbReference type="GO" id="GO:0016926">
    <property type="term" value="P:protein desumoylation"/>
    <property type="evidence" value="ECO:0007669"/>
    <property type="project" value="TreeGrafter"/>
</dbReference>
<dbReference type="PANTHER" id="PTHR12606">
    <property type="entry name" value="SENTRIN/SUMO-SPECIFIC PROTEASE"/>
    <property type="match status" value="1"/>
</dbReference>
<dbReference type="SUPFAM" id="SSF54001">
    <property type="entry name" value="Cysteine proteinases"/>
    <property type="match status" value="1"/>
</dbReference>
<dbReference type="InterPro" id="IPR003653">
    <property type="entry name" value="Peptidase_C48_C"/>
</dbReference>
<accession>A0A915DPX4</accession>
<dbReference type="GO" id="GO:0016929">
    <property type="term" value="F:deSUMOylase activity"/>
    <property type="evidence" value="ECO:0007669"/>
    <property type="project" value="TreeGrafter"/>
</dbReference>
<organism evidence="9 10">
    <name type="scientific">Ditylenchus dipsaci</name>
    <dbReference type="NCBI Taxonomy" id="166011"/>
    <lineage>
        <taxon>Eukaryota</taxon>
        <taxon>Metazoa</taxon>
        <taxon>Ecdysozoa</taxon>
        <taxon>Nematoda</taxon>
        <taxon>Chromadorea</taxon>
        <taxon>Rhabditida</taxon>
        <taxon>Tylenchina</taxon>
        <taxon>Tylenchomorpha</taxon>
        <taxon>Sphaerularioidea</taxon>
        <taxon>Anguinidae</taxon>
        <taxon>Anguininae</taxon>
        <taxon>Ditylenchus</taxon>
    </lineage>
</organism>
<dbReference type="PANTHER" id="PTHR12606:SF141">
    <property type="entry name" value="GH15225P-RELATED"/>
    <property type="match status" value="1"/>
</dbReference>
<proteinExistence type="inferred from homology"/>
<evidence type="ECO:0000256" key="2">
    <source>
        <dbReference type="ARBA" id="ARBA00007347"/>
    </source>
</evidence>
<dbReference type="PROSITE" id="PS50600">
    <property type="entry name" value="ULP_PROTEASE"/>
    <property type="match status" value="1"/>
</dbReference>
<dbReference type="InterPro" id="IPR038765">
    <property type="entry name" value="Papain-like_cys_pep_sf"/>
</dbReference>
<dbReference type="Pfam" id="PF08583">
    <property type="entry name" value="Cmc1"/>
    <property type="match status" value="1"/>
</dbReference>
<dbReference type="Pfam" id="PF02902">
    <property type="entry name" value="Peptidase_C48"/>
    <property type="match status" value="1"/>
</dbReference>
<dbReference type="GO" id="GO:0006508">
    <property type="term" value="P:proteolysis"/>
    <property type="evidence" value="ECO:0007669"/>
    <property type="project" value="UniProtKB-KW"/>
</dbReference>
<sequence length="385" mass="43221">MSTATDNKPHLHTDECNYLVRLLLDCRASNNIIKQAFGACGYWHEAVAQCTRKERELKRKTNSRQARKERIEKLPEKYYTPALIKLKEQGVDFSEPTNTRANNAAEAYHSFLKRRHGALRRPGNSLLFAFLQKLQFQQSVWVVRIESGSSVKKKNRKYEKIIISCGNRGKSSISRPGTGTSHLVPDVNQTGLRTKEAERAAKNRKRRATDPVPVKEKKPKKESRKSTGTIDVTGLGIDRVLANGFGIQLKQGDLEPGQCLNDVIINYYLQLVAEKTAEISLLYTQFADKGPSTVLKWTKDVDLFSFDVLLLPIHFPGHWTLAMVLNKRKRIDYYDSMGGNAAQHMEQVKYGYGPIPAVYGDARASSDGSNGGPLPATAAAAEEWW</sequence>
<evidence type="ECO:0000256" key="3">
    <source>
        <dbReference type="ARBA" id="ARBA00022670"/>
    </source>
</evidence>